<evidence type="ECO:0000313" key="6">
    <source>
        <dbReference type="Proteomes" id="UP001501920"/>
    </source>
</evidence>
<feature type="domain" description="Ig-like" evidence="4">
    <location>
        <begin position="1"/>
        <end position="102"/>
    </location>
</feature>
<dbReference type="FunFam" id="2.60.40.10:FF:002486">
    <property type="entry name" value="Immunoglobulin heavy variable 6-1"/>
    <property type="match status" value="1"/>
</dbReference>
<accession>A0AAR2JZ39</accession>
<dbReference type="InterPro" id="IPR050199">
    <property type="entry name" value="IgHV"/>
</dbReference>
<dbReference type="InterPro" id="IPR036179">
    <property type="entry name" value="Ig-like_dom_sf"/>
</dbReference>
<evidence type="ECO:0000259" key="4">
    <source>
        <dbReference type="PROSITE" id="PS50835"/>
    </source>
</evidence>
<dbReference type="SMART" id="SM00406">
    <property type="entry name" value="IGv"/>
    <property type="match status" value="1"/>
</dbReference>
<keyword evidence="3" id="KW-1280">Immunoglobulin</keyword>
<dbReference type="GeneTree" id="ENSGT01150000286938"/>
<organism evidence="5 6">
    <name type="scientific">Pygocentrus nattereri</name>
    <name type="common">Red-bellied piranha</name>
    <dbReference type="NCBI Taxonomy" id="42514"/>
    <lineage>
        <taxon>Eukaryota</taxon>
        <taxon>Metazoa</taxon>
        <taxon>Chordata</taxon>
        <taxon>Craniata</taxon>
        <taxon>Vertebrata</taxon>
        <taxon>Euteleostomi</taxon>
        <taxon>Actinopterygii</taxon>
        <taxon>Neopterygii</taxon>
        <taxon>Teleostei</taxon>
        <taxon>Ostariophysi</taxon>
        <taxon>Characiformes</taxon>
        <taxon>Characoidei</taxon>
        <taxon>Pygocentrus</taxon>
    </lineage>
</organism>
<dbReference type="InterPro" id="IPR013783">
    <property type="entry name" value="Ig-like_fold"/>
</dbReference>
<reference evidence="5 6" key="1">
    <citation type="submission" date="2020-10" db="EMBL/GenBank/DDBJ databases">
        <title>Pygocentrus nattereri (red-bellied piranha) genome, fPygNat1, primary haplotype.</title>
        <authorList>
            <person name="Myers G."/>
            <person name="Meyer A."/>
            <person name="Karagic N."/>
            <person name="Pippel M."/>
            <person name="Winkler S."/>
            <person name="Tracey A."/>
            <person name="Wood J."/>
            <person name="Formenti G."/>
            <person name="Howe K."/>
            <person name="Fedrigo O."/>
            <person name="Jarvis E.D."/>
        </authorList>
    </citation>
    <scope>NUCLEOTIDE SEQUENCE [LARGE SCALE GENOMIC DNA]</scope>
</reference>
<evidence type="ECO:0000256" key="3">
    <source>
        <dbReference type="ARBA" id="ARBA00043265"/>
    </source>
</evidence>
<keyword evidence="1" id="KW-0391">Immunity</keyword>
<dbReference type="InterPro" id="IPR007110">
    <property type="entry name" value="Ig-like_dom"/>
</dbReference>
<protein>
    <submittedName>
        <fullName evidence="5">Immunoglobulin heavy variable 6-1</fullName>
    </submittedName>
</protein>
<evidence type="ECO:0000256" key="1">
    <source>
        <dbReference type="ARBA" id="ARBA00022859"/>
    </source>
</evidence>
<dbReference type="Ensembl" id="ENSPNAT00000087637.1">
    <property type="protein sequence ID" value="ENSPNAP00000057328.1"/>
    <property type="gene ID" value="ENSPNAG00000033361.1"/>
</dbReference>
<evidence type="ECO:0000313" key="5">
    <source>
        <dbReference type="Ensembl" id="ENSPNAP00000057328.1"/>
    </source>
</evidence>
<dbReference type="PROSITE" id="PS50835">
    <property type="entry name" value="IG_LIKE"/>
    <property type="match status" value="1"/>
</dbReference>
<dbReference type="Gene3D" id="2.60.40.10">
    <property type="entry name" value="Immunoglobulins"/>
    <property type="match status" value="1"/>
</dbReference>
<reference evidence="5" key="2">
    <citation type="submission" date="2025-08" db="UniProtKB">
        <authorList>
            <consortium name="Ensembl"/>
        </authorList>
    </citation>
    <scope>IDENTIFICATION</scope>
</reference>
<proteinExistence type="predicted"/>
<dbReference type="Proteomes" id="UP001501920">
    <property type="component" value="Chromosome 14"/>
</dbReference>
<evidence type="ECO:0000256" key="2">
    <source>
        <dbReference type="ARBA" id="ARBA00023130"/>
    </source>
</evidence>
<dbReference type="PANTHER" id="PTHR23266">
    <property type="entry name" value="IMMUNOGLOBULIN HEAVY CHAIN"/>
    <property type="match status" value="1"/>
</dbReference>
<dbReference type="InterPro" id="IPR013106">
    <property type="entry name" value="Ig_V-set"/>
</dbReference>
<dbReference type="SUPFAM" id="SSF48726">
    <property type="entry name" value="Immunoglobulin"/>
    <property type="match status" value="1"/>
</dbReference>
<dbReference type="GO" id="GO:0019814">
    <property type="term" value="C:immunoglobulin complex"/>
    <property type="evidence" value="ECO:0007669"/>
    <property type="project" value="UniProtKB-KW"/>
</dbReference>
<keyword evidence="6" id="KW-1185">Reference proteome</keyword>
<dbReference type="GO" id="GO:0002250">
    <property type="term" value="P:adaptive immune response"/>
    <property type="evidence" value="ECO:0007669"/>
    <property type="project" value="UniProtKB-KW"/>
</dbReference>
<reference evidence="5" key="3">
    <citation type="submission" date="2025-09" db="UniProtKB">
        <authorList>
            <consortium name="Ensembl"/>
        </authorList>
    </citation>
    <scope>IDENTIFICATION</scope>
</reference>
<name>A0AAR2JZ39_PYGNA</name>
<dbReference type="GO" id="GO:0005576">
    <property type="term" value="C:extracellular region"/>
    <property type="evidence" value="ECO:0007669"/>
    <property type="project" value="UniProtKB-ARBA"/>
</dbReference>
<sequence>QSQTLTQSEAVVKQPGESHKLTCTASGFTFSSYYMGWIRQAPGKGLEWIAYIGTASSPIYYSQSVQGRFTVSRSDSSSQLYLQMNSLKSEDTAVYYCARESQ</sequence>
<dbReference type="AlphaFoldDB" id="A0AAR2JZ39"/>
<dbReference type="Pfam" id="PF07686">
    <property type="entry name" value="V-set"/>
    <property type="match status" value="1"/>
</dbReference>
<keyword evidence="2" id="KW-1064">Adaptive immunity</keyword>